<protein>
    <submittedName>
        <fullName evidence="2">Uncharacterized protein</fullName>
    </submittedName>
</protein>
<organism evidence="2 3">
    <name type="scientific">Xenorhabdus innexi</name>
    <dbReference type="NCBI Taxonomy" id="290109"/>
    <lineage>
        <taxon>Bacteria</taxon>
        <taxon>Pseudomonadati</taxon>
        <taxon>Pseudomonadota</taxon>
        <taxon>Gammaproteobacteria</taxon>
        <taxon>Enterobacterales</taxon>
        <taxon>Morganellaceae</taxon>
        <taxon>Xenorhabdus</taxon>
    </lineage>
</organism>
<keyword evidence="1" id="KW-1133">Transmembrane helix</keyword>
<reference evidence="2 3" key="1">
    <citation type="journal article" date="2017" name="Nat. Microbiol.">
        <title>Natural product diversity associated with the nematode symbionts Photorhabdus and Xenorhabdus.</title>
        <authorList>
            <person name="Tobias N.J."/>
            <person name="Wolff H."/>
            <person name="Djahanschiri B."/>
            <person name="Grundmann F."/>
            <person name="Kronenwerth M."/>
            <person name="Shi Y.M."/>
            <person name="Simonyi S."/>
            <person name="Grun P."/>
            <person name="Shapiro-Ilan D."/>
            <person name="Pidot S.J."/>
            <person name="Stinear T.P."/>
            <person name="Ebersberger I."/>
            <person name="Bode H.B."/>
        </authorList>
    </citation>
    <scope>NUCLEOTIDE SEQUENCE [LARGE SCALE GENOMIC DNA]</scope>
    <source>
        <strain evidence="2 3">DSM 16336</strain>
    </source>
</reference>
<dbReference type="RefSeq" id="WP_086953446.1">
    <property type="nucleotide sequence ID" value="NZ_CAWRBJ010000001.1"/>
</dbReference>
<accession>A0A2G0N950</accession>
<keyword evidence="3" id="KW-1185">Reference proteome</keyword>
<dbReference type="EMBL" id="NIBU01000041">
    <property type="protein sequence ID" value="PHM31222.1"/>
    <property type="molecule type" value="Genomic_DNA"/>
</dbReference>
<evidence type="ECO:0000256" key="1">
    <source>
        <dbReference type="SAM" id="Phobius"/>
    </source>
</evidence>
<feature type="transmembrane region" description="Helical" evidence="1">
    <location>
        <begin position="24"/>
        <end position="45"/>
    </location>
</feature>
<dbReference type="Proteomes" id="UP000224871">
    <property type="component" value="Unassembled WGS sequence"/>
</dbReference>
<comment type="caution">
    <text evidence="2">The sequence shown here is derived from an EMBL/GenBank/DDBJ whole genome shotgun (WGS) entry which is preliminary data.</text>
</comment>
<name>A0A2G0N950_9GAMM</name>
<proteinExistence type="predicted"/>
<gene>
    <name evidence="2" type="ORF">Xinn_02931</name>
</gene>
<evidence type="ECO:0000313" key="3">
    <source>
        <dbReference type="Proteomes" id="UP000224871"/>
    </source>
</evidence>
<sequence length="69" mass="7728">MIEELDKTPSEFINNEVKEDIKNIIFSFSSLIVNIITILSNLGIISHSMSLAIKWAIITSFASIAEMIE</sequence>
<keyword evidence="1" id="KW-0472">Membrane</keyword>
<keyword evidence="1" id="KW-0812">Transmembrane</keyword>
<evidence type="ECO:0000313" key="2">
    <source>
        <dbReference type="EMBL" id="PHM31222.1"/>
    </source>
</evidence>